<dbReference type="InterPro" id="IPR016071">
    <property type="entry name" value="Staphylococal_nuclease_OB-fold"/>
</dbReference>
<feature type="compositionally biased region" description="Low complexity" evidence="7">
    <location>
        <begin position="1"/>
        <end position="26"/>
    </location>
</feature>
<dbReference type="SMART" id="SM00333">
    <property type="entry name" value="TUDOR"/>
    <property type="match status" value="1"/>
</dbReference>
<keyword evidence="4" id="KW-0677">Repeat</keyword>
<dbReference type="CTD" id="38045"/>
<dbReference type="FunFam" id="2.30.30.140:FF:000018">
    <property type="entry name" value="Serine/threonine-protein kinase 31"/>
    <property type="match status" value="1"/>
</dbReference>
<gene>
    <name evidence="11" type="primary">LOC105359760</name>
</gene>
<comment type="subcellular location">
    <subcellularLocation>
        <location evidence="1 5">Cytoplasm</location>
    </subcellularLocation>
</comment>
<dbReference type="Proteomes" id="UP000695007">
    <property type="component" value="Unplaced"/>
</dbReference>
<feature type="domain" description="Tudor" evidence="8">
    <location>
        <begin position="735"/>
        <end position="793"/>
    </location>
</feature>
<protein>
    <recommendedName>
        <fullName evidence="2">Staphylococcal nuclease domain-containing protein 1</fullName>
    </recommendedName>
</protein>
<evidence type="ECO:0000256" key="4">
    <source>
        <dbReference type="ARBA" id="ARBA00022737"/>
    </source>
</evidence>
<evidence type="ECO:0000256" key="5">
    <source>
        <dbReference type="PIRNR" id="PIRNR017179"/>
    </source>
</evidence>
<dbReference type="GO" id="GO:0003723">
    <property type="term" value="F:RNA binding"/>
    <property type="evidence" value="ECO:0007669"/>
    <property type="project" value="UniProtKB-UniRule"/>
</dbReference>
<dbReference type="RefSeq" id="XP_011494737.1">
    <property type="nucleotide sequence ID" value="XM_011496435.1"/>
</dbReference>
<dbReference type="InterPro" id="IPR016685">
    <property type="entry name" value="Silence_cplx_Nase-comp_TudorSN"/>
</dbReference>
<keyword evidence="3 5" id="KW-0963">Cytoplasm</keyword>
<dbReference type="SUPFAM" id="SSF63748">
    <property type="entry name" value="Tudor/PWWP/MBT"/>
    <property type="match status" value="1"/>
</dbReference>
<evidence type="ECO:0000256" key="2">
    <source>
        <dbReference type="ARBA" id="ARBA00017230"/>
    </source>
</evidence>
<dbReference type="CDD" id="cd20433">
    <property type="entry name" value="Tudor_TDRD11"/>
    <property type="match status" value="1"/>
</dbReference>
<dbReference type="GeneID" id="105359760"/>
<feature type="region of interest" description="Disordered" evidence="7">
    <location>
        <begin position="1"/>
        <end position="39"/>
    </location>
</feature>
<sequence length="915" mass="103154">MSTPKQEQQQQQQQQQQQPQQLQQAAQPPPAKPCYGIVKQINSGDSITIRGQPKGGPPPEKTLILSNVMAPKLGRRTVNTNVETKDEPYAWEAREFLRKKLIGQEISFIEEKSPNNNRTYGRVWLGKDQTGPSVTELLVAEGLVTVKRDTRVPTPELTKLQELEAATKAAGKGMWSKATPLSQHIRDVKYTVENPMSLVDKYGGKPIKALIEHVRDGSTVKALLLADFYHITLTISGIRCPGFKQDGPESFADQARYFVESRLLQRDIEVILESANNTQFIGSILHPKGNIAEALLAEGFARCIDWSMNHIKTDKHKLYLAEKAAKDKRLHLWKDYVPARPSEEFTGTVNEIVSADAIIVRMANGETKKVFLSSIRPPPREKRPPNEDGKVTRAKDFRPLYDVPWMFEAREFLRKKLIGKQVKVVVDYVQPARDNFSKKTCCTVSIGKINVAEAMVSKGFATVVRYRQNDDQRSSYYNDLLVAESKAEKSQNGLHAKKDVPLQRIRDVSTDPAAAKSHLQSLKRAREIKGVVEFVTSGSRLKLFVPKEYCLITFLLAGVKCPRTARMTPGVGITEAEPYAEEALMFTRKFCFQKDVDIQVENMESKGSGFIGWLFIDGVNLSVALVEEGLAEVSNFIEQGEHLKTLKAAEERAKTKKLNIWKDRVEIEVEPEKEREEERTPVERKIDYQEVVVSEVTDDLHVYTQRVDQKTALEGLLSCLRQAIAANPPLAGAYTPKRGDLAICKFTEDNEWYRVKVEKISGPNISVFYIDYGNREVINVTRLAAMPVGFAADKPYATENMLAIVAVPKDEDDKQAAVQAFIDDTVTGKPLLLNVEYKISGIPVITLVDPTSKEDIVKGLVADGYLICTRYKERKLKDLREEYRKAEKEARDKHRNIWQYGDITEDDAKEFGIGR</sequence>
<feature type="domain" description="TNase-like" evidence="9">
    <location>
        <begin position="32"/>
        <end position="177"/>
    </location>
</feature>
<evidence type="ECO:0000256" key="6">
    <source>
        <dbReference type="SAM" id="Coils"/>
    </source>
</evidence>
<keyword evidence="6" id="KW-0175">Coiled coil</keyword>
<keyword evidence="10" id="KW-1185">Reference proteome</keyword>
<name>A0AAJ6VMK7_9HYME</name>
<reference evidence="11" key="1">
    <citation type="submission" date="2025-08" db="UniProtKB">
        <authorList>
            <consortium name="RefSeq"/>
        </authorList>
    </citation>
    <scope>IDENTIFICATION</scope>
</reference>
<dbReference type="Gene3D" id="2.30.30.140">
    <property type="match status" value="1"/>
</dbReference>
<dbReference type="KEGG" id="csol:105359760"/>
<dbReference type="GO" id="GO:0006402">
    <property type="term" value="P:mRNA catabolic process"/>
    <property type="evidence" value="ECO:0007669"/>
    <property type="project" value="UniProtKB-UniRule"/>
</dbReference>
<evidence type="ECO:0000256" key="3">
    <source>
        <dbReference type="ARBA" id="ARBA00022490"/>
    </source>
</evidence>
<dbReference type="PIRSF" id="PIRSF017179">
    <property type="entry name" value="RISC-Tudor-SN"/>
    <property type="match status" value="1"/>
</dbReference>
<evidence type="ECO:0000256" key="1">
    <source>
        <dbReference type="ARBA" id="ARBA00004496"/>
    </source>
</evidence>
<dbReference type="Pfam" id="PF00567">
    <property type="entry name" value="TUDOR"/>
    <property type="match status" value="1"/>
</dbReference>
<feature type="domain" description="TNase-like" evidence="9">
    <location>
        <begin position="343"/>
        <end position="497"/>
    </location>
</feature>
<dbReference type="FunFam" id="2.40.50.90:FF:000002">
    <property type="entry name" value="Staphylococcal nuclease domain-containing protein"/>
    <property type="match status" value="1"/>
</dbReference>
<feature type="domain" description="TNase-like" evidence="9">
    <location>
        <begin position="205"/>
        <end position="335"/>
    </location>
</feature>
<dbReference type="GO" id="GO:0004518">
    <property type="term" value="F:nuclease activity"/>
    <property type="evidence" value="ECO:0007669"/>
    <property type="project" value="TreeGrafter"/>
</dbReference>
<dbReference type="InterPro" id="IPR002999">
    <property type="entry name" value="Tudor"/>
</dbReference>
<evidence type="ECO:0000313" key="10">
    <source>
        <dbReference type="Proteomes" id="UP000695007"/>
    </source>
</evidence>
<feature type="domain" description="TNase-like" evidence="9">
    <location>
        <begin position="526"/>
        <end position="663"/>
    </location>
</feature>
<dbReference type="SMART" id="SM00318">
    <property type="entry name" value="SNc"/>
    <property type="match status" value="4"/>
</dbReference>
<dbReference type="Gene3D" id="2.40.50.90">
    <property type="match status" value="5"/>
</dbReference>
<evidence type="ECO:0000256" key="7">
    <source>
        <dbReference type="SAM" id="MobiDB-lite"/>
    </source>
</evidence>
<dbReference type="GO" id="GO:0005829">
    <property type="term" value="C:cytosol"/>
    <property type="evidence" value="ECO:0007669"/>
    <property type="project" value="UniProtKB-UniRule"/>
</dbReference>
<dbReference type="AlphaFoldDB" id="A0AAJ6VMK7"/>
<evidence type="ECO:0000259" key="9">
    <source>
        <dbReference type="PROSITE" id="PS50830"/>
    </source>
</evidence>
<dbReference type="SUPFAM" id="SSF50199">
    <property type="entry name" value="Staphylococcal nuclease"/>
    <property type="match status" value="5"/>
</dbReference>
<dbReference type="PANTHER" id="PTHR12302:SF2">
    <property type="entry name" value="STAPHYLOCOCCAL NUCLEASE DOMAIN-CONTAINING PROTEIN 1"/>
    <property type="match status" value="1"/>
</dbReference>
<dbReference type="GO" id="GO:0031047">
    <property type="term" value="P:regulatory ncRNA-mediated gene silencing"/>
    <property type="evidence" value="ECO:0007669"/>
    <property type="project" value="UniProtKB-UniRule"/>
</dbReference>
<evidence type="ECO:0000259" key="8">
    <source>
        <dbReference type="PROSITE" id="PS50304"/>
    </source>
</evidence>
<dbReference type="PANTHER" id="PTHR12302">
    <property type="entry name" value="EBNA2 BINDING PROTEIN P100"/>
    <property type="match status" value="1"/>
</dbReference>
<evidence type="ECO:0000313" key="11">
    <source>
        <dbReference type="RefSeq" id="XP_011494737.1"/>
    </source>
</evidence>
<accession>A0AAJ6VMK7</accession>
<dbReference type="PROSITE" id="PS50304">
    <property type="entry name" value="TUDOR"/>
    <property type="match status" value="1"/>
</dbReference>
<dbReference type="FunFam" id="2.40.50.90:FF:000018">
    <property type="entry name" value="Ribonuclease"/>
    <property type="match status" value="1"/>
</dbReference>
<dbReference type="GO" id="GO:0005634">
    <property type="term" value="C:nucleus"/>
    <property type="evidence" value="ECO:0007669"/>
    <property type="project" value="TreeGrafter"/>
</dbReference>
<proteinExistence type="predicted"/>
<dbReference type="GO" id="GO:0031332">
    <property type="term" value="C:RNAi effector complex"/>
    <property type="evidence" value="ECO:0007669"/>
    <property type="project" value="InterPro"/>
</dbReference>
<feature type="coiled-coil region" evidence="6">
    <location>
        <begin position="869"/>
        <end position="896"/>
    </location>
</feature>
<dbReference type="FunFam" id="2.40.50.90:FF:000001">
    <property type="entry name" value="Staphylococcal nuclease domain-containing protein"/>
    <property type="match status" value="1"/>
</dbReference>
<dbReference type="InterPro" id="IPR035437">
    <property type="entry name" value="SNase_OB-fold_sf"/>
</dbReference>
<dbReference type="InterPro" id="IPR047386">
    <property type="entry name" value="Tudor_TDRD11"/>
</dbReference>
<organism evidence="10 11">
    <name type="scientific">Ceratosolen solmsi marchali</name>
    <dbReference type="NCBI Taxonomy" id="326594"/>
    <lineage>
        <taxon>Eukaryota</taxon>
        <taxon>Metazoa</taxon>
        <taxon>Ecdysozoa</taxon>
        <taxon>Arthropoda</taxon>
        <taxon>Hexapoda</taxon>
        <taxon>Insecta</taxon>
        <taxon>Pterygota</taxon>
        <taxon>Neoptera</taxon>
        <taxon>Endopterygota</taxon>
        <taxon>Hymenoptera</taxon>
        <taxon>Apocrita</taxon>
        <taxon>Proctotrupomorpha</taxon>
        <taxon>Chalcidoidea</taxon>
        <taxon>Agaonidae</taxon>
        <taxon>Agaoninae</taxon>
        <taxon>Ceratosolen</taxon>
    </lineage>
</organism>
<dbReference type="PROSITE" id="PS50830">
    <property type="entry name" value="TNASE_3"/>
    <property type="match status" value="4"/>
</dbReference>
<dbReference type="Pfam" id="PF00565">
    <property type="entry name" value="SNase"/>
    <property type="match status" value="4"/>
</dbReference>